<protein>
    <submittedName>
        <fullName evidence="1">Uncharacterized protein</fullName>
    </submittedName>
</protein>
<dbReference type="AlphaFoldDB" id="A0AAD2PXK1"/>
<evidence type="ECO:0000313" key="2">
    <source>
        <dbReference type="Proteomes" id="UP001295423"/>
    </source>
</evidence>
<evidence type="ECO:0000313" key="1">
    <source>
        <dbReference type="EMBL" id="CAJ1966611.1"/>
    </source>
</evidence>
<sequence length="353" mass="38834">MNKKNANQNEVNDDENDSSATLVQTPITGQHTAAAAHLDLGNIIAQNPDIMRLFQPSASSLQFGAYLTGLQSQGINQQMRVNSFLPSVIAAARTQQMHQLQQLLSLPPTQNPTTPSNNFSMGVASRQALWPTSALAQATEAQHLQYQQGNNLLASLSANMGNAVGTATSLSRAVPDVGNLPPTKNGQSPIVMYMDCDDESLSEYQCLLRKQIELFEANFDDVQWNAQGRNKAIEQGQVGIRCRHCTRLESWERARGAVYYSATLDGLYQAAQNMAKNHLCKHCKLIPLNTKNQLLQFRDCKRRASGGKTYWAEGARVLGVYETSTGLRFRNSEVKQQYQWTGGSDTQGRGTGP</sequence>
<proteinExistence type="predicted"/>
<gene>
    <name evidence="1" type="ORF">CYCCA115_LOCUS22196</name>
</gene>
<reference evidence="1" key="1">
    <citation type="submission" date="2023-08" db="EMBL/GenBank/DDBJ databases">
        <authorList>
            <person name="Audoor S."/>
            <person name="Bilcke G."/>
        </authorList>
    </citation>
    <scope>NUCLEOTIDE SEQUENCE</scope>
</reference>
<keyword evidence="2" id="KW-1185">Reference proteome</keyword>
<organism evidence="1 2">
    <name type="scientific">Cylindrotheca closterium</name>
    <dbReference type="NCBI Taxonomy" id="2856"/>
    <lineage>
        <taxon>Eukaryota</taxon>
        <taxon>Sar</taxon>
        <taxon>Stramenopiles</taxon>
        <taxon>Ochrophyta</taxon>
        <taxon>Bacillariophyta</taxon>
        <taxon>Bacillariophyceae</taxon>
        <taxon>Bacillariophycidae</taxon>
        <taxon>Bacillariales</taxon>
        <taxon>Bacillariaceae</taxon>
        <taxon>Cylindrotheca</taxon>
    </lineage>
</organism>
<dbReference type="Proteomes" id="UP001295423">
    <property type="component" value="Unassembled WGS sequence"/>
</dbReference>
<accession>A0AAD2PXK1</accession>
<dbReference type="EMBL" id="CAKOGP040002302">
    <property type="protein sequence ID" value="CAJ1966611.1"/>
    <property type="molecule type" value="Genomic_DNA"/>
</dbReference>
<name>A0AAD2PXK1_9STRA</name>
<comment type="caution">
    <text evidence="1">The sequence shown here is derived from an EMBL/GenBank/DDBJ whole genome shotgun (WGS) entry which is preliminary data.</text>
</comment>